<comment type="caution">
    <text evidence="1">The sequence shown here is derived from an EMBL/GenBank/DDBJ whole genome shotgun (WGS) entry which is preliminary data.</text>
</comment>
<sequence length="285" mass="32174">MGSRHFENKARRSWWSVHVAAWRKSGLTRTVYCRQHWLTKSTFDRWLHELDAREALRAKERLRRKRHRQPQSDRTRNRAVQAFWSMHVEAMTWCGMGVRDYAAAHHLSVHSLRRWRDLIDSGEVTIDWRARLHPSALPRTSTGASSAATALPTERVLSGDETASVARDGRASRRSFSDADKVAIVLECEQPGVSVAAVARHHGIATSMIFRWRVQFGYGRDERAKLAAVRLRGDRAGEAVVLSDLMPTPDGMAAFDLPDGRRVFAPVGTDPEAVWQHVAGRVSAP</sequence>
<dbReference type="SUPFAM" id="SSF48295">
    <property type="entry name" value="TrpR-like"/>
    <property type="match status" value="1"/>
</dbReference>
<dbReference type="Pfam" id="PF01527">
    <property type="entry name" value="HTH_Tnp_1"/>
    <property type="match status" value="1"/>
</dbReference>
<keyword evidence="2" id="KW-1185">Reference proteome</keyword>
<accession>A0A9X9XJR2</accession>
<dbReference type="AlphaFoldDB" id="A0A9X9XJR2"/>
<dbReference type="GO" id="GO:0004803">
    <property type="term" value="F:transposase activity"/>
    <property type="evidence" value="ECO:0007669"/>
    <property type="project" value="InterPro"/>
</dbReference>
<evidence type="ECO:0000313" key="1">
    <source>
        <dbReference type="EMBL" id="MBR0683948.1"/>
    </source>
</evidence>
<dbReference type="InterPro" id="IPR010921">
    <property type="entry name" value="Trp_repressor/repl_initiator"/>
</dbReference>
<name>A0A9X9XJR2_9PROT</name>
<evidence type="ECO:0000313" key="2">
    <source>
        <dbReference type="Proteomes" id="UP001138709"/>
    </source>
</evidence>
<organism evidence="1 2">
    <name type="scientific">Neoroseomonas eburnea</name>
    <dbReference type="NCBI Taxonomy" id="1346889"/>
    <lineage>
        <taxon>Bacteria</taxon>
        <taxon>Pseudomonadati</taxon>
        <taxon>Pseudomonadota</taxon>
        <taxon>Alphaproteobacteria</taxon>
        <taxon>Acetobacterales</taxon>
        <taxon>Acetobacteraceae</taxon>
        <taxon>Neoroseomonas</taxon>
    </lineage>
</organism>
<dbReference type="InterPro" id="IPR002514">
    <property type="entry name" value="Transposase_8"/>
</dbReference>
<protein>
    <submittedName>
        <fullName evidence="1">Transposase</fullName>
    </submittedName>
</protein>
<gene>
    <name evidence="1" type="ORF">GXW74_26000</name>
</gene>
<reference evidence="1" key="1">
    <citation type="submission" date="2020-01" db="EMBL/GenBank/DDBJ databases">
        <authorList>
            <person name="Rat A."/>
        </authorList>
    </citation>
    <scope>NUCLEOTIDE SEQUENCE</scope>
    <source>
        <strain evidence="1">LMG 31228</strain>
    </source>
</reference>
<dbReference type="NCBIfam" id="NF047593">
    <property type="entry name" value="IS66_ISAeme5_TnpA"/>
    <property type="match status" value="1"/>
</dbReference>
<dbReference type="GO" id="GO:0043565">
    <property type="term" value="F:sequence-specific DNA binding"/>
    <property type="evidence" value="ECO:0007669"/>
    <property type="project" value="InterPro"/>
</dbReference>
<reference evidence="1" key="2">
    <citation type="journal article" date="2021" name="Syst. Appl. Microbiol.">
        <title>Roseomonas hellenica sp. nov., isolated from roots of wild-growing Alkanna tinctoria.</title>
        <authorList>
            <person name="Rat A."/>
            <person name="Naranjo H.D."/>
            <person name="Lebbe L."/>
            <person name="Cnockaert M."/>
            <person name="Krigas N."/>
            <person name="Grigoriadou K."/>
            <person name="Maloupa E."/>
            <person name="Willems A."/>
        </authorList>
    </citation>
    <scope>NUCLEOTIDE SEQUENCE</scope>
    <source>
        <strain evidence="1">LMG 31228</strain>
    </source>
</reference>
<dbReference type="RefSeq" id="WP_338148343.1">
    <property type="nucleotide sequence ID" value="NZ_JAAEDL010000047.1"/>
</dbReference>
<dbReference type="Proteomes" id="UP001138709">
    <property type="component" value="Unassembled WGS sequence"/>
</dbReference>
<proteinExistence type="predicted"/>
<dbReference type="EMBL" id="JAAEDL010000047">
    <property type="protein sequence ID" value="MBR0683948.1"/>
    <property type="molecule type" value="Genomic_DNA"/>
</dbReference>
<dbReference type="GO" id="GO:0006313">
    <property type="term" value="P:DNA transposition"/>
    <property type="evidence" value="ECO:0007669"/>
    <property type="project" value="InterPro"/>
</dbReference>